<feature type="region of interest" description="Disordered" evidence="1">
    <location>
        <begin position="1"/>
        <end position="64"/>
    </location>
</feature>
<feature type="compositionally biased region" description="Low complexity" evidence="1">
    <location>
        <begin position="336"/>
        <end position="363"/>
    </location>
</feature>
<feature type="compositionally biased region" description="Basic and acidic residues" evidence="1">
    <location>
        <begin position="1"/>
        <end position="11"/>
    </location>
</feature>
<feature type="non-terminal residue" evidence="2">
    <location>
        <position position="374"/>
    </location>
</feature>
<evidence type="ECO:0000313" key="3">
    <source>
        <dbReference type="Proteomes" id="UP001189429"/>
    </source>
</evidence>
<feature type="compositionally biased region" description="Basic and acidic residues" evidence="1">
    <location>
        <begin position="83"/>
        <end position="97"/>
    </location>
</feature>
<feature type="region of interest" description="Disordered" evidence="1">
    <location>
        <begin position="78"/>
        <end position="158"/>
    </location>
</feature>
<dbReference type="EMBL" id="CAUYUJ010018693">
    <property type="protein sequence ID" value="CAK0885595.1"/>
    <property type="molecule type" value="Genomic_DNA"/>
</dbReference>
<feature type="non-terminal residue" evidence="2">
    <location>
        <position position="1"/>
    </location>
</feature>
<reference evidence="2" key="1">
    <citation type="submission" date="2023-10" db="EMBL/GenBank/DDBJ databases">
        <authorList>
            <person name="Chen Y."/>
            <person name="Shah S."/>
            <person name="Dougan E. K."/>
            <person name="Thang M."/>
            <person name="Chan C."/>
        </authorList>
    </citation>
    <scope>NUCLEOTIDE SEQUENCE [LARGE SCALE GENOMIC DNA]</scope>
</reference>
<feature type="compositionally biased region" description="Basic residues" evidence="1">
    <location>
        <begin position="279"/>
        <end position="290"/>
    </location>
</feature>
<feature type="compositionally biased region" description="Gly residues" evidence="1">
    <location>
        <begin position="51"/>
        <end position="61"/>
    </location>
</feature>
<accession>A0ABN9WKR4</accession>
<feature type="region of interest" description="Disordered" evidence="1">
    <location>
        <begin position="317"/>
        <end position="374"/>
    </location>
</feature>
<dbReference type="Proteomes" id="UP001189429">
    <property type="component" value="Unassembled WGS sequence"/>
</dbReference>
<feature type="compositionally biased region" description="Low complexity" evidence="1">
    <location>
        <begin position="28"/>
        <end position="50"/>
    </location>
</feature>
<comment type="caution">
    <text evidence="2">The sequence shown here is derived from an EMBL/GenBank/DDBJ whole genome shotgun (WGS) entry which is preliminary data.</text>
</comment>
<feature type="region of interest" description="Disordered" evidence="1">
    <location>
        <begin position="267"/>
        <end position="300"/>
    </location>
</feature>
<evidence type="ECO:0000256" key="1">
    <source>
        <dbReference type="SAM" id="MobiDB-lite"/>
    </source>
</evidence>
<protein>
    <submittedName>
        <fullName evidence="2">Uncharacterized protein</fullName>
    </submittedName>
</protein>
<sequence>ERASGAVEGRRPARQAASGSGRLDAPLGPAASRPRSTARRGAPSAGQPVQGPGGLLPGGQQGDAQLGDAVRSILLRLPQVGHSGRDAAVDASRDRPCARGSPRGSVLQLVQPRRGREGSGEPGVSHSRAEGAWQHAAAQGKERSTGLSPPGARPEPRTISWAGALCDGRLGDGPRLAGDGVLFGADVQDLPAPHRVLDAGCGPAGPAALGHGDHLVGAAAGSHPSSRWLRRPARLLSPGQTVTSDAAPVALRLANLLQGFQPARGACRPVEPEAPPLHARARGGLRRRPSARGDLGGGEEEGQMACRLVGAPPREACLGAQAGGQHDARRPRVRLAGGRPPAGYSGRAPRRAPAAQRESSAAEAGRRQAARQAL</sequence>
<evidence type="ECO:0000313" key="2">
    <source>
        <dbReference type="EMBL" id="CAK0885595.1"/>
    </source>
</evidence>
<keyword evidence="3" id="KW-1185">Reference proteome</keyword>
<gene>
    <name evidence="2" type="ORF">PCOR1329_LOCUS67175</name>
</gene>
<proteinExistence type="predicted"/>
<name>A0ABN9WKR4_9DINO</name>
<organism evidence="2 3">
    <name type="scientific">Prorocentrum cordatum</name>
    <dbReference type="NCBI Taxonomy" id="2364126"/>
    <lineage>
        <taxon>Eukaryota</taxon>
        <taxon>Sar</taxon>
        <taxon>Alveolata</taxon>
        <taxon>Dinophyceae</taxon>
        <taxon>Prorocentrales</taxon>
        <taxon>Prorocentraceae</taxon>
        <taxon>Prorocentrum</taxon>
    </lineage>
</organism>